<comment type="subunit">
    <text evidence="1">Component of the FACT complex.</text>
</comment>
<keyword evidence="3" id="KW-1185">Reference proteome</keyword>
<evidence type="ECO:0000313" key="2">
    <source>
        <dbReference type="EMBL" id="KAF2324072.1"/>
    </source>
</evidence>
<dbReference type="AlphaFoldDB" id="A0A6A6NFZ4"/>
<comment type="function">
    <text evidence="1">Component of the FACT complex, a general chromatin factor that acts to reorganize nucleosomes. The FACT complex is involved in multiple processes that require DNA as a template such as mRNA elongation, DNA replication and DNA repair. During transcription elongation the FACT complex acts as a histone chaperone that both destabilizes and restores nucleosomal structure. It facilitates the passage of RNA polymerase II and transcription by promoting the dissociation of one histone H2A-H2B dimer from the nucleosome, then subsequently promotes the reestablishment of the nucleosome following the passage of RNA polymerase II.</text>
</comment>
<comment type="similarity">
    <text evidence="1">Belongs to the peptidase M24 family. SPT16 subfamily.</text>
</comment>
<name>A0A6A6NFZ4_HEVBR</name>
<dbReference type="GO" id="GO:0035101">
    <property type="term" value="C:FACT complex"/>
    <property type="evidence" value="ECO:0007669"/>
    <property type="project" value="UniProtKB-UniRule"/>
</dbReference>
<accession>A0A6A6NFZ4</accession>
<keyword evidence="1" id="KW-0805">Transcription regulation</keyword>
<keyword evidence="1" id="KW-0234">DNA repair</keyword>
<keyword evidence="1" id="KW-0804">Transcription</keyword>
<dbReference type="GO" id="GO:0006260">
    <property type="term" value="P:DNA replication"/>
    <property type="evidence" value="ECO:0007669"/>
    <property type="project" value="UniProtKB-KW"/>
</dbReference>
<dbReference type="EMBL" id="JAAGAX010000001">
    <property type="protein sequence ID" value="KAF2324072.1"/>
    <property type="molecule type" value="Genomic_DNA"/>
</dbReference>
<proteinExistence type="inferred from homology"/>
<comment type="caution">
    <text evidence="2">The sequence shown here is derived from an EMBL/GenBank/DDBJ whole genome shotgun (WGS) entry which is preliminary data.</text>
</comment>
<dbReference type="Proteomes" id="UP000467840">
    <property type="component" value="Chromosome 5"/>
</dbReference>
<dbReference type="InterPro" id="IPR011993">
    <property type="entry name" value="PH-like_dom_sf"/>
</dbReference>
<protein>
    <recommendedName>
        <fullName evidence="1">FACT complex subunit</fullName>
    </recommendedName>
</protein>
<comment type="subcellular location">
    <subcellularLocation>
        <location evidence="1">Nucleus</location>
    </subcellularLocation>
    <subcellularLocation>
        <location evidence="1">Chromosome</location>
    </subcellularLocation>
</comment>
<keyword evidence="1" id="KW-0227">DNA damage</keyword>
<dbReference type="GO" id="GO:0006368">
    <property type="term" value="P:transcription elongation by RNA polymerase II"/>
    <property type="evidence" value="ECO:0007669"/>
    <property type="project" value="TreeGrafter"/>
</dbReference>
<gene>
    <name evidence="2" type="ORF">GH714_006485</name>
</gene>
<dbReference type="GO" id="GO:0031491">
    <property type="term" value="F:nucleosome binding"/>
    <property type="evidence" value="ECO:0007669"/>
    <property type="project" value="TreeGrafter"/>
</dbReference>
<dbReference type="GO" id="GO:0006281">
    <property type="term" value="P:DNA repair"/>
    <property type="evidence" value="ECO:0007669"/>
    <property type="project" value="UniProtKB-UniRule"/>
</dbReference>
<evidence type="ECO:0000313" key="3">
    <source>
        <dbReference type="Proteomes" id="UP000467840"/>
    </source>
</evidence>
<keyword evidence="1" id="KW-0539">Nucleus</keyword>
<dbReference type="Gene3D" id="2.30.29.30">
    <property type="entry name" value="Pleckstrin-homology domain (PH domain)/Phosphotyrosine-binding domain (PTB)"/>
    <property type="match status" value="1"/>
</dbReference>
<evidence type="ECO:0000256" key="1">
    <source>
        <dbReference type="RuleBase" id="RU367052"/>
    </source>
</evidence>
<keyword evidence="1" id="KW-0158">Chromosome</keyword>
<dbReference type="InterPro" id="IPR040258">
    <property type="entry name" value="Spt16"/>
</dbReference>
<organism evidence="2 3">
    <name type="scientific">Hevea brasiliensis</name>
    <name type="common">Para rubber tree</name>
    <name type="synonym">Siphonia brasiliensis</name>
    <dbReference type="NCBI Taxonomy" id="3981"/>
    <lineage>
        <taxon>Eukaryota</taxon>
        <taxon>Viridiplantae</taxon>
        <taxon>Streptophyta</taxon>
        <taxon>Embryophyta</taxon>
        <taxon>Tracheophyta</taxon>
        <taxon>Spermatophyta</taxon>
        <taxon>Magnoliopsida</taxon>
        <taxon>eudicotyledons</taxon>
        <taxon>Gunneridae</taxon>
        <taxon>Pentapetalae</taxon>
        <taxon>rosids</taxon>
        <taxon>fabids</taxon>
        <taxon>Malpighiales</taxon>
        <taxon>Euphorbiaceae</taxon>
        <taxon>Crotonoideae</taxon>
        <taxon>Micrandreae</taxon>
        <taxon>Hevea</taxon>
    </lineage>
</organism>
<reference evidence="2 3" key="1">
    <citation type="journal article" date="2020" name="Mol. Plant">
        <title>The Chromosome-Based Rubber Tree Genome Provides New Insights into Spurge Genome Evolution and Rubber Biosynthesis.</title>
        <authorList>
            <person name="Liu J."/>
            <person name="Shi C."/>
            <person name="Shi C.C."/>
            <person name="Li W."/>
            <person name="Zhang Q.J."/>
            <person name="Zhang Y."/>
            <person name="Li K."/>
            <person name="Lu H.F."/>
            <person name="Shi C."/>
            <person name="Zhu S.T."/>
            <person name="Xiao Z.Y."/>
            <person name="Nan H."/>
            <person name="Yue Y."/>
            <person name="Zhu X.G."/>
            <person name="Wu Y."/>
            <person name="Hong X.N."/>
            <person name="Fan G.Y."/>
            <person name="Tong Y."/>
            <person name="Zhang D."/>
            <person name="Mao C.L."/>
            <person name="Liu Y.L."/>
            <person name="Hao S.J."/>
            <person name="Liu W.Q."/>
            <person name="Lv M.Q."/>
            <person name="Zhang H.B."/>
            <person name="Liu Y."/>
            <person name="Hu-Tang G.R."/>
            <person name="Wang J.P."/>
            <person name="Wang J.H."/>
            <person name="Sun Y.H."/>
            <person name="Ni S.B."/>
            <person name="Chen W.B."/>
            <person name="Zhang X.C."/>
            <person name="Jiao Y.N."/>
            <person name="Eichler E.E."/>
            <person name="Li G.H."/>
            <person name="Liu X."/>
            <person name="Gao L.Z."/>
        </authorList>
    </citation>
    <scope>NUCLEOTIDE SEQUENCE [LARGE SCALE GENOMIC DNA]</scope>
    <source>
        <strain evidence="3">cv. GT1</strain>
        <tissue evidence="2">Leaf</tissue>
    </source>
</reference>
<keyword evidence="1" id="KW-0235">DNA replication</keyword>
<sequence>MTIVFKDFKRDVLRIDSIPSTSLDNIKEWLNTTDLKYYESRLNLNWRPILKTITDDPEKFIEDGGWEFLNMEVSDSDSENSVDSDQGYEPSDVSLTQDLKMRVMTASIFIVAEGVEESGNKMERVTKLPVILTMFLVVLAWDVEGGRTLKVDHPQNYFGSFGGTGSVIPSPFGPTIALGPSGFCSFPGVGCVRVRPILPGVGVGSPP</sequence>
<dbReference type="PANTHER" id="PTHR13980:SF15">
    <property type="entry name" value="FACT COMPLEX SUBUNIT SPT16"/>
    <property type="match status" value="1"/>
</dbReference>
<dbReference type="PANTHER" id="PTHR13980">
    <property type="entry name" value="CDC68 RELATED"/>
    <property type="match status" value="1"/>
</dbReference>